<evidence type="ECO:0000313" key="4">
    <source>
        <dbReference type="Proteomes" id="UP000233551"/>
    </source>
</evidence>
<reference evidence="3" key="1">
    <citation type="journal article" date="2017" name="Plant J.">
        <title>The pomegranate (Punica granatum L.) genome and the genomics of punicalagin biosynthesis.</title>
        <authorList>
            <person name="Qin G."/>
            <person name="Xu C."/>
            <person name="Ming R."/>
            <person name="Tang H."/>
            <person name="Guyot R."/>
            <person name="Kramer E.M."/>
            <person name="Hu Y."/>
            <person name="Yi X."/>
            <person name="Qi Y."/>
            <person name="Xu X."/>
            <person name="Gao Z."/>
            <person name="Pan H."/>
            <person name="Jian J."/>
            <person name="Tian Y."/>
            <person name="Yue Z."/>
            <person name="Xu Y."/>
        </authorList>
    </citation>
    <scope>NUCLEOTIDE SEQUENCE [LARGE SCALE GENOMIC DNA]</scope>
    <source>
        <strain evidence="3">cv. Dabenzi</strain>
    </source>
</reference>
<comment type="caution">
    <text evidence="1">The sequence shown here is derived from an EMBL/GenBank/DDBJ whole genome shotgun (WGS) entry which is preliminary data.</text>
</comment>
<dbReference type="EMBL" id="PGOL01000547">
    <property type="protein sequence ID" value="PKI68608.1"/>
    <property type="molecule type" value="Genomic_DNA"/>
</dbReference>
<name>A0A218X087_PUNGR</name>
<accession>A0A218X087</accession>
<evidence type="ECO:0000313" key="2">
    <source>
        <dbReference type="EMBL" id="PKI68608.1"/>
    </source>
</evidence>
<keyword evidence="4" id="KW-1185">Reference proteome</keyword>
<proteinExistence type="predicted"/>
<reference evidence="1" key="2">
    <citation type="submission" date="2017-06" db="EMBL/GenBank/DDBJ databases">
        <title>The pomegranate genome and the genomics of punicalagin biosynthesis.</title>
        <authorList>
            <person name="Xu C."/>
        </authorList>
    </citation>
    <scope>NUCLEOTIDE SEQUENCE [LARGE SCALE GENOMIC DNA]</scope>
    <source>
        <tissue evidence="1">Fresh leaf</tissue>
    </source>
</reference>
<sequence length="69" mass="7737">MDLGSRKTFDLSYCSNVLKRRGLLQPDVTLTDNSVTLANIKRLLARSLENFDSRVCLVHGEDGAEQCHD</sequence>
<protein>
    <submittedName>
        <fullName evidence="1">Uncharacterized protein</fullName>
    </submittedName>
</protein>
<dbReference type="EMBL" id="MTKT01002492">
    <property type="protein sequence ID" value="OWM78575.1"/>
    <property type="molecule type" value="Genomic_DNA"/>
</dbReference>
<evidence type="ECO:0000313" key="1">
    <source>
        <dbReference type="EMBL" id="OWM78575.1"/>
    </source>
</evidence>
<organism evidence="1 3">
    <name type="scientific">Punica granatum</name>
    <name type="common">Pomegranate</name>
    <dbReference type="NCBI Taxonomy" id="22663"/>
    <lineage>
        <taxon>Eukaryota</taxon>
        <taxon>Viridiplantae</taxon>
        <taxon>Streptophyta</taxon>
        <taxon>Embryophyta</taxon>
        <taxon>Tracheophyta</taxon>
        <taxon>Spermatophyta</taxon>
        <taxon>Magnoliopsida</taxon>
        <taxon>eudicotyledons</taxon>
        <taxon>Gunneridae</taxon>
        <taxon>Pentapetalae</taxon>
        <taxon>rosids</taxon>
        <taxon>malvids</taxon>
        <taxon>Myrtales</taxon>
        <taxon>Lythraceae</taxon>
        <taxon>Punica</taxon>
    </lineage>
</organism>
<dbReference type="AlphaFoldDB" id="A0A218X087"/>
<dbReference type="Proteomes" id="UP000233551">
    <property type="component" value="Unassembled WGS sequence"/>
</dbReference>
<dbReference type="Proteomes" id="UP000197138">
    <property type="component" value="Unassembled WGS sequence"/>
</dbReference>
<gene>
    <name evidence="1" type="ORF">CDL15_Pgr002742</name>
    <name evidence="2" type="ORF">CRG98_011012</name>
</gene>
<reference evidence="2 4" key="3">
    <citation type="submission" date="2017-11" db="EMBL/GenBank/DDBJ databases">
        <title>De-novo sequencing of pomegranate (Punica granatum L.) genome.</title>
        <authorList>
            <person name="Akparov Z."/>
            <person name="Amiraslanov A."/>
            <person name="Hajiyeva S."/>
            <person name="Abbasov M."/>
            <person name="Kaur K."/>
            <person name="Hamwieh A."/>
            <person name="Solovyev V."/>
            <person name="Salamov A."/>
            <person name="Braich B."/>
            <person name="Kosarev P."/>
            <person name="Mahmoud A."/>
            <person name="Hajiyev E."/>
            <person name="Babayeva S."/>
            <person name="Izzatullayeva V."/>
            <person name="Mammadov A."/>
            <person name="Mammadov A."/>
            <person name="Sharifova S."/>
            <person name="Ojaghi J."/>
            <person name="Eynullazada K."/>
            <person name="Bayramov B."/>
            <person name="Abdulazimova A."/>
            <person name="Shahmuradov I."/>
        </authorList>
    </citation>
    <scope>NUCLEOTIDE SEQUENCE [LARGE SCALE GENOMIC DNA]</scope>
    <source>
        <strain evidence="2">AG2017</strain>
        <strain evidence="4">cv. AG2017</strain>
        <tissue evidence="2">Leaf</tissue>
    </source>
</reference>
<evidence type="ECO:0000313" key="3">
    <source>
        <dbReference type="Proteomes" id="UP000197138"/>
    </source>
</evidence>
<dbReference type="Gene3D" id="1.10.420.10">
    <property type="entry name" value="Peroxidase, domain 2"/>
    <property type="match status" value="1"/>
</dbReference>